<accession>A0A073I0D9</accession>
<organism evidence="2 3">
    <name type="scientific">Oxytricha trifallax</name>
    <dbReference type="NCBI Taxonomy" id="1172189"/>
    <lineage>
        <taxon>Eukaryota</taxon>
        <taxon>Sar</taxon>
        <taxon>Alveolata</taxon>
        <taxon>Ciliophora</taxon>
        <taxon>Intramacronucleata</taxon>
        <taxon>Spirotrichea</taxon>
        <taxon>Stichotrichia</taxon>
        <taxon>Sporadotrichida</taxon>
        <taxon>Oxytrichidae</taxon>
        <taxon>Oxytrichinae</taxon>
        <taxon>Oxytricha</taxon>
    </lineage>
</organism>
<reference evidence="3" key="1">
    <citation type="journal article" date="2014" name="Cell">
        <title>The Architecture of a Scrambled Genome Reveals Massive Levels of Genomic Rearrangement during Development.</title>
        <authorList>
            <person name="Chen X."/>
            <person name="Bracht J.R."/>
            <person name="Goldman A.D."/>
            <person name="Dolzhenko E."/>
            <person name="Clay D.M."/>
            <person name="Swart E.C."/>
            <person name="Perlman D.H."/>
            <person name="Doak T.G."/>
            <person name="Stuart A."/>
            <person name="Amemiya C.T."/>
            <person name="Sebra R.P."/>
            <person name="Landweber L.F."/>
        </authorList>
    </citation>
    <scope>NUCLEOTIDE SEQUENCE [LARGE SCALE GENOMIC DNA]</scope>
    <source>
        <strain evidence="3">JRB310</strain>
    </source>
</reference>
<name>A0A073I0D9_9SPIT</name>
<proteinExistence type="predicted"/>
<feature type="region of interest" description="Disordered" evidence="1">
    <location>
        <begin position="1"/>
        <end position="23"/>
    </location>
</feature>
<dbReference type="EMBL" id="ARYC01001871">
    <property type="protein sequence ID" value="KEJ82936.1"/>
    <property type="molecule type" value="Genomic_DNA"/>
</dbReference>
<evidence type="ECO:0000256" key="1">
    <source>
        <dbReference type="SAM" id="MobiDB-lite"/>
    </source>
</evidence>
<gene>
    <name evidence="2" type="ORF">OXYTRIMIC_154</name>
</gene>
<feature type="region of interest" description="Disordered" evidence="1">
    <location>
        <begin position="74"/>
        <end position="131"/>
    </location>
</feature>
<feature type="compositionally biased region" description="Acidic residues" evidence="1">
    <location>
        <begin position="108"/>
        <end position="121"/>
    </location>
</feature>
<evidence type="ECO:0000313" key="3">
    <source>
        <dbReference type="Proteomes" id="UP000053232"/>
    </source>
</evidence>
<keyword evidence="3" id="KW-1185">Reference proteome</keyword>
<comment type="caution">
    <text evidence="2">The sequence shown here is derived from an EMBL/GenBank/DDBJ whole genome shotgun (WGS) entry which is preliminary data.</text>
</comment>
<dbReference type="AlphaFoldDB" id="A0A073I0D9"/>
<feature type="compositionally biased region" description="Polar residues" evidence="1">
    <location>
        <begin position="80"/>
        <end position="91"/>
    </location>
</feature>
<sequence>MAGPKQFDRNQQRAPQNTGNLDALERLRQLRQKLAVSERLELQKLQNQKEMNQLSNANALEEELKECYQSKRVKIEHESSAAQDENQSSRQVHSKQHNGHQEISALDEGNDAMNEDMENVQDQEGYACKEE</sequence>
<dbReference type="Proteomes" id="UP000053232">
    <property type="component" value="Unassembled WGS sequence"/>
</dbReference>
<protein>
    <submittedName>
        <fullName evidence="2">Uncharacterized protein</fullName>
    </submittedName>
</protein>
<evidence type="ECO:0000313" key="2">
    <source>
        <dbReference type="EMBL" id="KEJ82936.1"/>
    </source>
</evidence>
<feature type="compositionally biased region" description="Basic and acidic residues" evidence="1">
    <location>
        <begin position="1"/>
        <end position="11"/>
    </location>
</feature>